<dbReference type="PANTHER" id="PTHR11051:SF8">
    <property type="entry name" value="PROTEIN-GLUCOSYLGALACTOSYLHYDROXYLYSINE GLUCOSIDASE"/>
    <property type="match status" value="1"/>
</dbReference>
<dbReference type="InterPro" id="IPR005195">
    <property type="entry name" value="Glyco_hydro_65_M"/>
</dbReference>
<evidence type="ECO:0000256" key="4">
    <source>
        <dbReference type="ARBA" id="ARBA00022801"/>
    </source>
</evidence>
<evidence type="ECO:0000313" key="10">
    <source>
        <dbReference type="Proteomes" id="UP001316803"/>
    </source>
</evidence>
<dbReference type="Pfam" id="PF03632">
    <property type="entry name" value="Glyco_hydro_65m"/>
    <property type="match status" value="1"/>
</dbReference>
<evidence type="ECO:0000256" key="3">
    <source>
        <dbReference type="ARBA" id="ARBA00012757"/>
    </source>
</evidence>
<dbReference type="InterPro" id="IPR037018">
    <property type="entry name" value="GH65_N"/>
</dbReference>
<dbReference type="Proteomes" id="UP001316803">
    <property type="component" value="Unassembled WGS sequence"/>
</dbReference>
<evidence type="ECO:0000259" key="8">
    <source>
        <dbReference type="Pfam" id="PF03636"/>
    </source>
</evidence>
<evidence type="ECO:0000256" key="5">
    <source>
        <dbReference type="ARBA" id="ARBA00023180"/>
    </source>
</evidence>
<proteinExistence type="inferred from homology"/>
<dbReference type="FunFam" id="1.50.10.10:FF:000032">
    <property type="entry name" value="Vacuolar acid trehalase"/>
    <property type="match status" value="1"/>
</dbReference>
<evidence type="ECO:0000256" key="2">
    <source>
        <dbReference type="ARBA" id="ARBA00006768"/>
    </source>
</evidence>
<feature type="chain" id="PRO_5042965509" description="alpha,alpha-trehalase" evidence="6">
    <location>
        <begin position="24"/>
        <end position="1043"/>
    </location>
</feature>
<feature type="signal peptide" evidence="6">
    <location>
        <begin position="1"/>
        <end position="23"/>
    </location>
</feature>
<comment type="similarity">
    <text evidence="2">Belongs to the glycosyl hydrolase 65 family.</text>
</comment>
<reference evidence="9 10" key="1">
    <citation type="submission" date="2022-12" db="EMBL/GenBank/DDBJ databases">
        <title>Genomic features and morphological characterization of a novel Knufia sp. strain isolated from spacecraft assembly facility.</title>
        <authorList>
            <person name="Teixeira M."/>
            <person name="Chander A.M."/>
            <person name="Stajich J.E."/>
            <person name="Venkateswaran K."/>
        </authorList>
    </citation>
    <scope>NUCLEOTIDE SEQUENCE [LARGE SCALE GENOMIC DNA]</scope>
    <source>
        <strain evidence="9 10">FJI-L2-BK-P2</strain>
    </source>
</reference>
<keyword evidence="6" id="KW-0732">Signal</keyword>
<dbReference type="GO" id="GO:0004555">
    <property type="term" value="F:alpha,alpha-trehalase activity"/>
    <property type="evidence" value="ECO:0007669"/>
    <property type="project" value="UniProtKB-EC"/>
</dbReference>
<protein>
    <recommendedName>
        <fullName evidence="3">alpha,alpha-trehalase</fullName>
        <ecNumber evidence="3">3.2.1.28</ecNumber>
    </recommendedName>
</protein>
<comment type="caution">
    <text evidence="9">The sequence shown here is derived from an EMBL/GenBank/DDBJ whole genome shotgun (WGS) entry which is preliminary data.</text>
</comment>
<dbReference type="InterPro" id="IPR011013">
    <property type="entry name" value="Gal_mutarotase_sf_dom"/>
</dbReference>
<feature type="domain" description="Glycoside hydrolase family 65 central catalytic" evidence="7">
    <location>
        <begin position="418"/>
        <end position="629"/>
    </location>
</feature>
<comment type="catalytic activity">
    <reaction evidence="1">
        <text>alpha,alpha-trehalose + H2O = alpha-D-glucose + beta-D-glucose</text>
        <dbReference type="Rhea" id="RHEA:32675"/>
        <dbReference type="ChEBI" id="CHEBI:15377"/>
        <dbReference type="ChEBI" id="CHEBI:15903"/>
        <dbReference type="ChEBI" id="CHEBI:16551"/>
        <dbReference type="ChEBI" id="CHEBI:17925"/>
        <dbReference type="EC" id="3.2.1.28"/>
    </reaction>
</comment>
<dbReference type="InterPro" id="IPR008928">
    <property type="entry name" value="6-hairpin_glycosidase_sf"/>
</dbReference>
<keyword evidence="5" id="KW-0325">Glycoprotein</keyword>
<keyword evidence="9" id="KW-0326">Glycosidase</keyword>
<evidence type="ECO:0000313" key="9">
    <source>
        <dbReference type="EMBL" id="KAK5957013.1"/>
    </source>
</evidence>
<dbReference type="Pfam" id="PF03636">
    <property type="entry name" value="Glyco_hydro_65N"/>
    <property type="match status" value="1"/>
</dbReference>
<sequence>MYDSRTTSAFLSLPLLIANLTTASPLLARQEQESTRASIYQTRFENVTWDNNAWQLTTTSLDQGHYQSRISLANGYIGINVAALGPFFEYDQPVNGDVLNGWPLWNRRQTFATVGGFWDIQPTTNGSNFPWLYQYGWDTAISGIPHWSGIALEVDGNALHASTPSDEIQNFTSSIDMKHSLMNWAFTWSPSSNSTLDVSYQMFLHKVNVSQAYISMNVTAHEDTTINLVNVLDGDCATRSIFKTKGSDGDFVYSAVSPYGLPDIEAYVYASMSVEGGNLAEAINTEYNATWIGKNESSIASAQQVSVSAGETISVFKYVGVASSDAFDDPQRIAQDAAMQARNQGYAPSLASHVAEWRELFPATSVDNYSFPENGSLPDDDYIIEAQIMAVANPFYLLQQTVSESAQQAVGNASINSHSIAVGGLGSDSYAGQIFWDAEVWMQPGLVATFPYAARGIANYRIERYAQAQKNVETSYQSSKNQTEYSTSGAIFPWTSGRYGNCTATGPCWDYEYHLNGDIGLDFINYWVASGDTEFFQKNLLPIFDSISITLSEILQPNGSRWSLTNMTDPDEFANHVDNGGFTMPLISEILNYGNQFREYFNQTANETWSEQSENVVISTNDEANIVLEYTGMPGNVSVKQADVVLVTYPLSYDGQNYTTDDSLSDLNYYANKQSQDGPGMTYSVFSIVANEASPSGCSAYTYQQYSTHPYVRAPWFQFSEQLIDDYEVNGGFHPAYPFLTGHGGANQVVLFGYLGLRLIPDWILHIDPSLPPQIPQLTYRTFYWQGWPISAFSNQTHTTLSRSFDGPLASGAVSNATFENADIPVALGAVNGKQTMYSLPANGTITVPNRQIGDIRSIPNNLVQCQPAFSDSDVVPGQFAIGAVDGASSTKWQPEFANETAQLTVHLETGHQVLGFRFEWGDAPAYNYSLWFHNDSATSTDFGTATAQMIAQGAMVEISSPFEPQRVSEIRPVGQNVSELWLNGSQSYTEADMQVQSGELWTSRFATLAIWGSLYNGTFTEENMSGDGATVAEFNVIVDGLD</sequence>
<dbReference type="GO" id="GO:0030246">
    <property type="term" value="F:carbohydrate binding"/>
    <property type="evidence" value="ECO:0007669"/>
    <property type="project" value="InterPro"/>
</dbReference>
<dbReference type="EC" id="3.2.1.28" evidence="3"/>
<accession>A0AAN8F5G5</accession>
<evidence type="ECO:0000256" key="6">
    <source>
        <dbReference type="SAM" id="SignalP"/>
    </source>
</evidence>
<dbReference type="InterPro" id="IPR005196">
    <property type="entry name" value="Glyco_hydro_65_N"/>
</dbReference>
<gene>
    <name evidence="9" type="primary">ATH1</name>
    <name evidence="9" type="ORF">OHC33_001382</name>
</gene>
<evidence type="ECO:0000259" key="7">
    <source>
        <dbReference type="Pfam" id="PF03632"/>
    </source>
</evidence>
<dbReference type="PANTHER" id="PTHR11051">
    <property type="entry name" value="GLYCOSYL HYDROLASE-RELATED"/>
    <property type="match status" value="1"/>
</dbReference>
<dbReference type="Gene3D" id="1.50.10.10">
    <property type="match status" value="1"/>
</dbReference>
<keyword evidence="10" id="KW-1185">Reference proteome</keyword>
<dbReference type="InterPro" id="IPR012341">
    <property type="entry name" value="6hp_glycosidase-like_sf"/>
</dbReference>
<organism evidence="9 10">
    <name type="scientific">Knufia fluminis</name>
    <dbReference type="NCBI Taxonomy" id="191047"/>
    <lineage>
        <taxon>Eukaryota</taxon>
        <taxon>Fungi</taxon>
        <taxon>Dikarya</taxon>
        <taxon>Ascomycota</taxon>
        <taxon>Pezizomycotina</taxon>
        <taxon>Eurotiomycetes</taxon>
        <taxon>Chaetothyriomycetidae</taxon>
        <taxon>Chaetothyriales</taxon>
        <taxon>Trichomeriaceae</taxon>
        <taxon>Knufia</taxon>
    </lineage>
</organism>
<dbReference type="GO" id="GO:0009277">
    <property type="term" value="C:fungal-type cell wall"/>
    <property type="evidence" value="ECO:0007669"/>
    <property type="project" value="TreeGrafter"/>
</dbReference>
<keyword evidence="4 9" id="KW-0378">Hydrolase</keyword>
<dbReference type="Gene3D" id="2.70.98.40">
    <property type="entry name" value="Glycoside hydrolase, family 65, N-terminal domain"/>
    <property type="match status" value="1"/>
</dbReference>
<evidence type="ECO:0000256" key="1">
    <source>
        <dbReference type="ARBA" id="ARBA00001576"/>
    </source>
</evidence>
<feature type="domain" description="Glycoside hydrolase family 65 N-terminal" evidence="8">
    <location>
        <begin position="59"/>
        <end position="325"/>
    </location>
</feature>
<dbReference type="SUPFAM" id="SSF48208">
    <property type="entry name" value="Six-hairpin glycosidases"/>
    <property type="match status" value="1"/>
</dbReference>
<dbReference type="GO" id="GO:0005993">
    <property type="term" value="P:trehalose catabolic process"/>
    <property type="evidence" value="ECO:0007669"/>
    <property type="project" value="TreeGrafter"/>
</dbReference>
<dbReference type="Gene3D" id="2.60.120.260">
    <property type="entry name" value="Galactose-binding domain-like"/>
    <property type="match status" value="1"/>
</dbReference>
<dbReference type="EMBL" id="JAKLMC020000003">
    <property type="protein sequence ID" value="KAK5957013.1"/>
    <property type="molecule type" value="Genomic_DNA"/>
</dbReference>
<name>A0AAN8F5G5_9EURO</name>
<dbReference type="AlphaFoldDB" id="A0AAN8F5G5"/>
<dbReference type="SUPFAM" id="SSF74650">
    <property type="entry name" value="Galactose mutarotase-like"/>
    <property type="match status" value="1"/>
</dbReference>